<dbReference type="PROSITE" id="PS50011">
    <property type="entry name" value="PROTEIN_KINASE_DOM"/>
    <property type="match status" value="1"/>
</dbReference>
<keyword evidence="5 6" id="KW-0067">ATP-binding</keyword>
<keyword evidence="4 8" id="KW-0418">Kinase</keyword>
<keyword evidence="2" id="KW-0808">Transferase</keyword>
<sequence length="264" mass="31390">MKGLYSKLIEIGERPLKSTDIVGGKYFVEGLLGKGSYGFTYLVKDQSNQIFVLKQLRKYKMLMESGRQAFKREANILKSLSHRAFPSFIEQFEENEKQFIVMEYKCGKTFEDLIFQDNISFSETEAFKELYHILLLVKHIHENGYVHRDLRIPNILKDVDDYYIIDFGLTRKLNDQNSIEEETVMHMEKRLFREVATKSDFYALGHFLLFLLYSRYEPVSKKKRSWEEELSISIHAKKVIRKMLQIDEPYKEVQLLLDDVKKWL</sequence>
<accession>A0ABS7ULZ0</accession>
<dbReference type="EMBL" id="JAIQUM010000004">
    <property type="protein sequence ID" value="MBZ5749224.1"/>
    <property type="molecule type" value="Genomic_DNA"/>
</dbReference>
<keyword evidence="3 6" id="KW-0547">Nucleotide-binding</keyword>
<evidence type="ECO:0000256" key="6">
    <source>
        <dbReference type="PROSITE-ProRule" id="PRU10141"/>
    </source>
</evidence>
<dbReference type="CDD" id="cd00180">
    <property type="entry name" value="PKc"/>
    <property type="match status" value="1"/>
</dbReference>
<name>A0ABS7ULZ0_9BACI</name>
<evidence type="ECO:0000256" key="5">
    <source>
        <dbReference type="ARBA" id="ARBA00022840"/>
    </source>
</evidence>
<evidence type="ECO:0000259" key="7">
    <source>
        <dbReference type="PROSITE" id="PS50011"/>
    </source>
</evidence>
<evidence type="ECO:0000256" key="2">
    <source>
        <dbReference type="ARBA" id="ARBA00022679"/>
    </source>
</evidence>
<dbReference type="InterPro" id="IPR011009">
    <property type="entry name" value="Kinase-like_dom_sf"/>
</dbReference>
<keyword evidence="9" id="KW-1185">Reference proteome</keyword>
<dbReference type="PANTHER" id="PTHR24345:SF0">
    <property type="entry name" value="CELL CYCLE SERINE_THREONINE-PROTEIN KINASE CDC5_MSD2"/>
    <property type="match status" value="1"/>
</dbReference>
<evidence type="ECO:0000313" key="9">
    <source>
        <dbReference type="Proteomes" id="UP001165287"/>
    </source>
</evidence>
<dbReference type="Pfam" id="PF00069">
    <property type="entry name" value="Pkinase"/>
    <property type="match status" value="1"/>
</dbReference>
<dbReference type="InterPro" id="IPR017441">
    <property type="entry name" value="Protein_kinase_ATP_BS"/>
</dbReference>
<proteinExistence type="predicted"/>
<dbReference type="GO" id="GO:0016301">
    <property type="term" value="F:kinase activity"/>
    <property type="evidence" value="ECO:0007669"/>
    <property type="project" value="UniProtKB-KW"/>
</dbReference>
<dbReference type="PANTHER" id="PTHR24345">
    <property type="entry name" value="SERINE/THREONINE-PROTEIN KINASE PLK"/>
    <property type="match status" value="1"/>
</dbReference>
<dbReference type="Proteomes" id="UP001165287">
    <property type="component" value="Unassembled WGS sequence"/>
</dbReference>
<gene>
    <name evidence="8" type="ORF">K9V48_02950</name>
</gene>
<evidence type="ECO:0000256" key="4">
    <source>
        <dbReference type="ARBA" id="ARBA00022777"/>
    </source>
</evidence>
<feature type="binding site" evidence="6">
    <location>
        <position position="54"/>
    </location>
    <ligand>
        <name>ATP</name>
        <dbReference type="ChEBI" id="CHEBI:30616"/>
    </ligand>
</feature>
<reference evidence="8" key="1">
    <citation type="submission" date="2024-05" db="EMBL/GenBank/DDBJ databases">
        <title>Metabacillus sp. nov., isolated from the rhizosphere soil of tomato plants.</title>
        <authorList>
            <person name="Ma R."/>
        </authorList>
    </citation>
    <scope>NUCLEOTIDE SEQUENCE</scope>
    <source>
        <strain evidence="8">DBTR6</strain>
    </source>
</reference>
<comment type="caution">
    <text evidence="8">The sequence shown here is derived from an EMBL/GenBank/DDBJ whole genome shotgun (WGS) entry which is preliminary data.</text>
</comment>
<evidence type="ECO:0000256" key="1">
    <source>
        <dbReference type="ARBA" id="ARBA00022527"/>
    </source>
</evidence>
<dbReference type="Gene3D" id="1.10.510.10">
    <property type="entry name" value="Transferase(Phosphotransferase) domain 1"/>
    <property type="match status" value="1"/>
</dbReference>
<protein>
    <submittedName>
        <fullName evidence="8">Protein kinase family protein</fullName>
    </submittedName>
</protein>
<organism evidence="8 9">
    <name type="scientific">Metabacillus rhizolycopersici</name>
    <dbReference type="NCBI Taxonomy" id="2875709"/>
    <lineage>
        <taxon>Bacteria</taxon>
        <taxon>Bacillati</taxon>
        <taxon>Bacillota</taxon>
        <taxon>Bacilli</taxon>
        <taxon>Bacillales</taxon>
        <taxon>Bacillaceae</taxon>
        <taxon>Metabacillus</taxon>
    </lineage>
</organism>
<keyword evidence="1" id="KW-0723">Serine/threonine-protein kinase</keyword>
<dbReference type="SMART" id="SM00219">
    <property type="entry name" value="TyrKc"/>
    <property type="match status" value="1"/>
</dbReference>
<evidence type="ECO:0000256" key="3">
    <source>
        <dbReference type="ARBA" id="ARBA00022741"/>
    </source>
</evidence>
<dbReference type="InterPro" id="IPR000719">
    <property type="entry name" value="Prot_kinase_dom"/>
</dbReference>
<dbReference type="RefSeq" id="WP_224136775.1">
    <property type="nucleotide sequence ID" value="NZ_JAIQUM010000004.1"/>
</dbReference>
<dbReference type="PROSITE" id="PS00107">
    <property type="entry name" value="PROTEIN_KINASE_ATP"/>
    <property type="match status" value="1"/>
</dbReference>
<feature type="domain" description="Protein kinase" evidence="7">
    <location>
        <begin position="26"/>
        <end position="264"/>
    </location>
</feature>
<dbReference type="SUPFAM" id="SSF56112">
    <property type="entry name" value="Protein kinase-like (PK-like)"/>
    <property type="match status" value="1"/>
</dbReference>
<evidence type="ECO:0000313" key="8">
    <source>
        <dbReference type="EMBL" id="MBZ5749224.1"/>
    </source>
</evidence>
<dbReference type="InterPro" id="IPR020635">
    <property type="entry name" value="Tyr_kinase_cat_dom"/>
</dbReference>